<gene>
    <name evidence="2" type="ORF">GLE_2655</name>
</gene>
<dbReference type="InterPro" id="IPR021365">
    <property type="entry name" value="DUF2891"/>
</dbReference>
<reference evidence="2 3" key="1">
    <citation type="submission" date="2015-11" db="EMBL/GenBank/DDBJ databases">
        <title>Genome sequences of Lysobacter enzymogenes strain C3 and Lysobacter antibioticus ATCC 29479.</title>
        <authorList>
            <person name="Kobayashi D.Y."/>
        </authorList>
    </citation>
    <scope>NUCLEOTIDE SEQUENCE [LARGE SCALE GENOMIC DNA]</scope>
    <source>
        <strain evidence="2 3">C3</strain>
    </source>
</reference>
<sequence>MGKGRNGRRRAGAGWGLAALLAAGQAVATPAPPPPRLDAVQAANFAALALDCVDREYPNKIAHRLDGAADARAPSQLYPAFYGCYDWHSAVHGHWLLARLAQRFPGEPFAPRARQALDRHLTAANIAGELAYLRRNDDESFERPYGLAWLLQLGAQLRGWDDPQARRWAQALEPLEREAAARLQRWLPKLTRPIRVGEHSQTAFAFGLALDWTQVSGDRALRQALLARSRDYYLGDRDCPLAYEPSGQDFLSPCLAEADLMRRVLAPAEFAAWLDRFLPAIPRRARADWLAPGVVLDKADGKLAHLDGLNLSRAWMLEGIAAGLPPRDRRVPALRAAAARHRELGLAAVSGGHYAGAHWLGSFATYLLAPPGAAGEGAAPAAAAAGGR</sequence>
<dbReference type="OrthoDB" id="9779797at2"/>
<evidence type="ECO:0008006" key="4">
    <source>
        <dbReference type="Google" id="ProtNLM"/>
    </source>
</evidence>
<protein>
    <recommendedName>
        <fullName evidence="4">DUF2891 domain-containing protein</fullName>
    </recommendedName>
</protein>
<organism evidence="2 3">
    <name type="scientific">Lysobacter enzymogenes</name>
    <dbReference type="NCBI Taxonomy" id="69"/>
    <lineage>
        <taxon>Bacteria</taxon>
        <taxon>Pseudomonadati</taxon>
        <taxon>Pseudomonadota</taxon>
        <taxon>Gammaproteobacteria</taxon>
        <taxon>Lysobacterales</taxon>
        <taxon>Lysobacteraceae</taxon>
        <taxon>Lysobacter</taxon>
    </lineage>
</organism>
<evidence type="ECO:0000313" key="3">
    <source>
        <dbReference type="Proteomes" id="UP000061569"/>
    </source>
</evidence>
<keyword evidence="1" id="KW-0732">Signal</keyword>
<accession>A0A0S2DHT1</accession>
<dbReference type="KEGG" id="lez:GLE_2655"/>
<dbReference type="PATRIC" id="fig|69.6.peg.2614"/>
<evidence type="ECO:0000313" key="2">
    <source>
        <dbReference type="EMBL" id="ALN58003.1"/>
    </source>
</evidence>
<evidence type="ECO:0000256" key="1">
    <source>
        <dbReference type="SAM" id="SignalP"/>
    </source>
</evidence>
<dbReference type="Proteomes" id="UP000061569">
    <property type="component" value="Chromosome"/>
</dbReference>
<dbReference type="Pfam" id="PF11199">
    <property type="entry name" value="DUF2891"/>
    <property type="match status" value="1"/>
</dbReference>
<dbReference type="EMBL" id="CP013140">
    <property type="protein sequence ID" value="ALN58003.1"/>
    <property type="molecule type" value="Genomic_DNA"/>
</dbReference>
<dbReference type="AlphaFoldDB" id="A0A0S2DHT1"/>
<dbReference type="STRING" id="69.GLE_2655"/>
<feature type="signal peptide" evidence="1">
    <location>
        <begin position="1"/>
        <end position="28"/>
    </location>
</feature>
<feature type="chain" id="PRO_5006594806" description="DUF2891 domain-containing protein" evidence="1">
    <location>
        <begin position="29"/>
        <end position="388"/>
    </location>
</feature>
<name>A0A0S2DHT1_LYSEN</name>
<proteinExistence type="predicted"/>